<proteinExistence type="predicted"/>
<reference evidence="1 2" key="1">
    <citation type="submission" date="2017-07" db="EMBL/GenBank/DDBJ databases">
        <title>In vitro design and evaluation of phage cocktails against multidrug-resistant Aeromonas salmonicida.</title>
        <authorList>
            <person name="Chen L."/>
            <person name="Yuan S."/>
            <person name="Ma Y."/>
        </authorList>
    </citation>
    <scope>NUCLEOTIDE SEQUENCE [LARGE SCALE GENOMIC DNA]</scope>
</reference>
<protein>
    <submittedName>
        <fullName evidence="1">Baseplate wedge subunit</fullName>
    </submittedName>
</protein>
<dbReference type="RefSeq" id="YP_009834655.1">
    <property type="nucleotide sequence ID" value="NC_048673.1"/>
</dbReference>
<accession>A0A223LD97</accession>
<dbReference type="GeneID" id="55604722"/>
<evidence type="ECO:0000313" key="1">
    <source>
        <dbReference type="EMBL" id="ASU00197.1"/>
    </source>
</evidence>
<organism evidence="1 2">
    <name type="scientific">Aeromonas phage AS-zj</name>
    <dbReference type="NCBI Taxonomy" id="2024208"/>
    <lineage>
        <taxon>Viruses</taxon>
        <taxon>Duplodnaviria</taxon>
        <taxon>Heunggongvirae</taxon>
        <taxon>Uroviricota</taxon>
        <taxon>Caudoviricetes</taxon>
        <taxon>Pantevenvirales</taxon>
        <taxon>Straboviridae</taxon>
        <taxon>Emmerichvirinae</taxon>
        <taxon>Ceceduovirus</taxon>
        <taxon>Ceceduovirus aszj</taxon>
    </lineage>
</organism>
<dbReference type="Proteomes" id="UP000226092">
    <property type="component" value="Segment"/>
</dbReference>
<keyword evidence="2" id="KW-1185">Reference proteome</keyword>
<dbReference type="InterPro" id="IPR022607">
    <property type="entry name" value="Phage_T4_Gp53_baseplate_wedge"/>
</dbReference>
<evidence type="ECO:0000313" key="2">
    <source>
        <dbReference type="Proteomes" id="UP000226092"/>
    </source>
</evidence>
<dbReference type="Pfam" id="PF11246">
    <property type="entry name" value="Phage_gp53"/>
    <property type="match status" value="1"/>
</dbReference>
<dbReference type="EMBL" id="MF448340">
    <property type="protein sequence ID" value="ASU00197.1"/>
    <property type="molecule type" value="Genomic_DNA"/>
</dbReference>
<dbReference type="KEGG" id="vg:55604722"/>
<sequence length="188" mass="22237">MLFNYFPPIKYNGAQTADIFRPHGNYFDDILSKFIVRKYIVSGSPRPEVVSYDLYGDTKYYWILLFLNQVYDPFYDWICEEEIVHQYTAQKYKNLPAKEGTVLYHIDENGEMYFRMKEYPVGSGVWYDEGDTAHLYKQYVGTLVPVTAIEHELATNESKRTINVLNPSDLGRFMDEYTRLMERIRGNK</sequence>
<name>A0A223LD97_9CAUD</name>